<dbReference type="Proteomes" id="UP000515152">
    <property type="component" value="Chromosome 19"/>
</dbReference>
<dbReference type="OrthoDB" id="9886755at2759"/>
<feature type="chain" id="PRO_5027699816" evidence="8">
    <location>
        <begin position="19"/>
        <end position="256"/>
    </location>
</feature>
<accession>A0A6P3VZY6</accession>
<dbReference type="GO" id="GO:0033700">
    <property type="term" value="P:phospholipid efflux"/>
    <property type="evidence" value="ECO:0007669"/>
    <property type="project" value="TreeGrafter"/>
</dbReference>
<dbReference type="PANTHER" id="PTHR18976:SF2">
    <property type="entry name" value="APOLIPOPROTEIN E"/>
    <property type="match status" value="1"/>
</dbReference>
<dbReference type="GO" id="GO:0033344">
    <property type="term" value="P:cholesterol efflux"/>
    <property type="evidence" value="ECO:0007669"/>
    <property type="project" value="TreeGrafter"/>
</dbReference>
<name>A0A6P3VZY6_CLUHA</name>
<dbReference type="SUPFAM" id="SSF58113">
    <property type="entry name" value="Apolipoprotein A-I"/>
    <property type="match status" value="1"/>
</dbReference>
<keyword evidence="4" id="KW-0272">Extracellular matrix</keyword>
<organism evidence="9 10">
    <name type="scientific">Clupea harengus</name>
    <name type="common">Atlantic herring</name>
    <dbReference type="NCBI Taxonomy" id="7950"/>
    <lineage>
        <taxon>Eukaryota</taxon>
        <taxon>Metazoa</taxon>
        <taxon>Chordata</taxon>
        <taxon>Craniata</taxon>
        <taxon>Vertebrata</taxon>
        <taxon>Euteleostomi</taxon>
        <taxon>Actinopterygii</taxon>
        <taxon>Neopterygii</taxon>
        <taxon>Teleostei</taxon>
        <taxon>Clupei</taxon>
        <taxon>Clupeiformes</taxon>
        <taxon>Clupeoidei</taxon>
        <taxon>Clupeidae</taxon>
        <taxon>Clupea</taxon>
    </lineage>
</organism>
<dbReference type="GO" id="GO:0034364">
    <property type="term" value="C:high-density lipoprotein particle"/>
    <property type="evidence" value="ECO:0007669"/>
    <property type="project" value="TreeGrafter"/>
</dbReference>
<dbReference type="Gene3D" id="6.10.250.2890">
    <property type="match status" value="1"/>
</dbReference>
<evidence type="ECO:0000256" key="3">
    <source>
        <dbReference type="ARBA" id="ARBA00022525"/>
    </source>
</evidence>
<keyword evidence="6" id="KW-0446">Lipid-binding</keyword>
<dbReference type="GO" id="GO:0005543">
    <property type="term" value="F:phospholipid binding"/>
    <property type="evidence" value="ECO:0007669"/>
    <property type="project" value="TreeGrafter"/>
</dbReference>
<dbReference type="InterPro" id="IPR000074">
    <property type="entry name" value="ApoA_E"/>
</dbReference>
<evidence type="ECO:0000256" key="4">
    <source>
        <dbReference type="ARBA" id="ARBA00022530"/>
    </source>
</evidence>
<keyword evidence="8" id="KW-0732">Signal</keyword>
<comment type="subcellular location">
    <subcellularLocation>
        <location evidence="1">Secreted</location>
        <location evidence="1">Extracellular space</location>
        <location evidence="1">Extracellular matrix</location>
    </subcellularLocation>
</comment>
<dbReference type="GO" id="GO:0055090">
    <property type="term" value="P:acylglycerol homeostasis"/>
    <property type="evidence" value="ECO:0007669"/>
    <property type="project" value="TreeGrafter"/>
</dbReference>
<keyword evidence="5" id="KW-0677">Repeat</keyword>
<dbReference type="InterPro" id="IPR050163">
    <property type="entry name" value="Apolipoprotein_A1/A4/E"/>
</dbReference>
<dbReference type="GO" id="GO:0034361">
    <property type="term" value="C:very-low-density lipoprotein particle"/>
    <property type="evidence" value="ECO:0007669"/>
    <property type="project" value="TreeGrafter"/>
</dbReference>
<dbReference type="GO" id="GO:0120020">
    <property type="term" value="F:cholesterol transfer activity"/>
    <property type="evidence" value="ECO:0007669"/>
    <property type="project" value="TreeGrafter"/>
</dbReference>
<evidence type="ECO:0000256" key="5">
    <source>
        <dbReference type="ARBA" id="ARBA00022737"/>
    </source>
</evidence>
<dbReference type="PANTHER" id="PTHR18976">
    <property type="entry name" value="APOLIPOPROTEIN"/>
    <property type="match status" value="1"/>
</dbReference>
<dbReference type="Gene3D" id="1.20.120.20">
    <property type="entry name" value="Apolipoprotein"/>
    <property type="match status" value="1"/>
</dbReference>
<evidence type="ECO:0000256" key="6">
    <source>
        <dbReference type="ARBA" id="ARBA00023121"/>
    </source>
</evidence>
<keyword evidence="9" id="KW-1185">Reference proteome</keyword>
<evidence type="ECO:0000256" key="1">
    <source>
        <dbReference type="ARBA" id="ARBA00004498"/>
    </source>
</evidence>
<evidence type="ECO:0000313" key="10">
    <source>
        <dbReference type="RefSeq" id="XP_012684375.1"/>
    </source>
</evidence>
<reference evidence="10" key="1">
    <citation type="submission" date="2025-08" db="UniProtKB">
        <authorList>
            <consortium name="RefSeq"/>
        </authorList>
    </citation>
    <scope>IDENTIFICATION</scope>
</reference>
<dbReference type="GO" id="GO:0034362">
    <property type="term" value="C:low-density lipoprotein particle"/>
    <property type="evidence" value="ECO:0007669"/>
    <property type="project" value="TreeGrafter"/>
</dbReference>
<dbReference type="KEGG" id="char:105901460"/>
<feature type="coiled-coil region" evidence="7">
    <location>
        <begin position="107"/>
        <end position="134"/>
    </location>
</feature>
<proteinExistence type="inferred from homology"/>
<keyword evidence="3" id="KW-0964">Secreted</keyword>
<dbReference type="GO" id="GO:0060228">
    <property type="term" value="F:phosphatidylcholine-sterol O-acyltransferase activator activity"/>
    <property type="evidence" value="ECO:0007669"/>
    <property type="project" value="TreeGrafter"/>
</dbReference>
<evidence type="ECO:0000256" key="7">
    <source>
        <dbReference type="SAM" id="Coils"/>
    </source>
</evidence>
<dbReference type="GO" id="GO:0008203">
    <property type="term" value="P:cholesterol metabolic process"/>
    <property type="evidence" value="ECO:0007669"/>
    <property type="project" value="TreeGrafter"/>
</dbReference>
<evidence type="ECO:0000313" key="9">
    <source>
        <dbReference type="Proteomes" id="UP000515152"/>
    </source>
</evidence>
<feature type="coiled-coil region" evidence="7">
    <location>
        <begin position="202"/>
        <end position="233"/>
    </location>
</feature>
<dbReference type="GO" id="GO:0042157">
    <property type="term" value="P:lipoprotein metabolic process"/>
    <property type="evidence" value="ECO:0007669"/>
    <property type="project" value="InterPro"/>
</dbReference>
<protein>
    <submittedName>
        <fullName evidence="10">Apolipoprotein Eb-like</fullName>
    </submittedName>
</protein>
<dbReference type="GO" id="GO:0042627">
    <property type="term" value="C:chylomicron"/>
    <property type="evidence" value="ECO:0007669"/>
    <property type="project" value="TreeGrafter"/>
</dbReference>
<dbReference type="Pfam" id="PF01442">
    <property type="entry name" value="Apolipoprotein"/>
    <property type="match status" value="1"/>
</dbReference>
<keyword evidence="7" id="KW-0175">Coiled coil</keyword>
<sequence length="256" mass="29260">MQVVAVFVALTVLSGCHGWSLSLVQDQHKEPWEVAVDSFWKYMADMNTKAEEMKKTIESSQIREELDTLSKTILADLSMYRDDLQTKLGPFAEETAAQLGQDMTLLANKLQVHLNEAQDKAMVYSDELQSLAQQNADDVSGRMKTYVRKLKKRLGKDSEEIRSKMDTYFAELNSRTGTWVEGVQKRLEPVMSELGKVLNTQTEGAKENLKVLQQQMEQTSENLRTTLEAKAEELRVWFQPYAEDIQVQLKAIMTEE</sequence>
<dbReference type="AlphaFoldDB" id="A0A6P3VZY6"/>
<evidence type="ECO:0000256" key="8">
    <source>
        <dbReference type="SAM" id="SignalP"/>
    </source>
</evidence>
<comment type="similarity">
    <text evidence="2">Belongs to the apolipoprotein A1/A4/E family.</text>
</comment>
<dbReference type="RefSeq" id="XP_012684375.1">
    <property type="nucleotide sequence ID" value="XM_012828921.3"/>
</dbReference>
<dbReference type="GeneID" id="105901460"/>
<gene>
    <name evidence="10" type="primary">LOC105901460</name>
</gene>
<feature type="signal peptide" evidence="8">
    <location>
        <begin position="1"/>
        <end position="18"/>
    </location>
</feature>
<dbReference type="GO" id="GO:1903561">
    <property type="term" value="C:extracellular vesicle"/>
    <property type="evidence" value="ECO:0007669"/>
    <property type="project" value="TreeGrafter"/>
</dbReference>
<evidence type="ECO:0000256" key="2">
    <source>
        <dbReference type="ARBA" id="ARBA00008788"/>
    </source>
</evidence>